<dbReference type="PANTHER" id="PTHR12277">
    <property type="entry name" value="ALPHA/BETA HYDROLASE DOMAIN-CONTAINING PROTEIN"/>
    <property type="match status" value="1"/>
</dbReference>
<sequence length="291" mass="33057">MRLAFPMCINFNSLLLLFLLIFSSGCSSMLYHPTRDTYIEPQKLGFQPERFFLKMKDGNLVRVWIFKPKGKAKASILQFHGNGENMSSHYVTLVWLVERGYELITWDYRGYGESEGEADKQKIYEDSKEILDFAQERARKAGIPWIVYGQSLGGAIALRGVGEMKSKEGLLLVIADGSFAYYSHVAKTIADKVFFTPIGYLVGLFFSDKFSPGDVIAEISPVRLLLVHGTEDEVVSFPNGMELFEKAKDPKIFWEIKGARHLDWMQMGRSKGAGNFLKYVDELTSQNPKFQ</sequence>
<keyword evidence="2" id="KW-0378">Hydrolase</keyword>
<reference evidence="2" key="1">
    <citation type="journal article" date="2019" name="PLoS Negl. Trop. Dis.">
        <title>Revisiting the worldwide diversity of Leptospira species in the environment.</title>
        <authorList>
            <person name="Vincent A.T."/>
            <person name="Schiettekatte O."/>
            <person name="Bourhy P."/>
            <person name="Veyrier F.J."/>
            <person name="Picardeau M."/>
        </authorList>
    </citation>
    <scope>NUCLEOTIDE SEQUENCE [LARGE SCALE GENOMIC DNA]</scope>
    <source>
        <strain evidence="2">SSS9</strain>
    </source>
</reference>
<evidence type="ECO:0000313" key="2">
    <source>
        <dbReference type="EMBL" id="TGJ99689.1"/>
    </source>
</evidence>
<protein>
    <submittedName>
        <fullName evidence="2">Alpha/beta hydrolase</fullName>
    </submittedName>
</protein>
<dbReference type="SUPFAM" id="SSF53474">
    <property type="entry name" value="alpha/beta-Hydrolases"/>
    <property type="match status" value="1"/>
</dbReference>
<dbReference type="InterPro" id="IPR022742">
    <property type="entry name" value="Hydrolase_4"/>
</dbReference>
<dbReference type="OrthoDB" id="9777090at2"/>
<keyword evidence="3" id="KW-1185">Reference proteome</keyword>
<dbReference type="Proteomes" id="UP000297453">
    <property type="component" value="Unassembled WGS sequence"/>
</dbReference>
<dbReference type="PROSITE" id="PS51257">
    <property type="entry name" value="PROKAR_LIPOPROTEIN"/>
    <property type="match status" value="1"/>
</dbReference>
<dbReference type="GO" id="GO:0016787">
    <property type="term" value="F:hydrolase activity"/>
    <property type="evidence" value="ECO:0007669"/>
    <property type="project" value="UniProtKB-KW"/>
</dbReference>
<evidence type="ECO:0000259" key="1">
    <source>
        <dbReference type="Pfam" id="PF12146"/>
    </source>
</evidence>
<dbReference type="Gene3D" id="3.40.50.1820">
    <property type="entry name" value="alpha/beta hydrolase"/>
    <property type="match status" value="1"/>
</dbReference>
<dbReference type="AlphaFoldDB" id="A0A4R9FNQ3"/>
<dbReference type="EMBL" id="RQEP01000019">
    <property type="protein sequence ID" value="TGJ99689.1"/>
    <property type="molecule type" value="Genomic_DNA"/>
</dbReference>
<gene>
    <name evidence="2" type="ORF">EHO59_17810</name>
</gene>
<dbReference type="Pfam" id="PF12146">
    <property type="entry name" value="Hydrolase_4"/>
    <property type="match status" value="1"/>
</dbReference>
<proteinExistence type="predicted"/>
<organism evidence="2 3">
    <name type="scientific">Leptospira semungkisensis</name>
    <dbReference type="NCBI Taxonomy" id="2484985"/>
    <lineage>
        <taxon>Bacteria</taxon>
        <taxon>Pseudomonadati</taxon>
        <taxon>Spirochaetota</taxon>
        <taxon>Spirochaetia</taxon>
        <taxon>Leptospirales</taxon>
        <taxon>Leptospiraceae</taxon>
        <taxon>Leptospira</taxon>
    </lineage>
</organism>
<accession>A0A4R9FNQ3</accession>
<evidence type="ECO:0000313" key="3">
    <source>
        <dbReference type="Proteomes" id="UP000297453"/>
    </source>
</evidence>
<dbReference type="InterPro" id="IPR029058">
    <property type="entry name" value="AB_hydrolase_fold"/>
</dbReference>
<feature type="domain" description="Serine aminopeptidase S33" evidence="1">
    <location>
        <begin position="71"/>
        <end position="165"/>
    </location>
</feature>
<comment type="caution">
    <text evidence="2">The sequence shown here is derived from an EMBL/GenBank/DDBJ whole genome shotgun (WGS) entry which is preliminary data.</text>
</comment>
<name>A0A4R9FNQ3_9LEPT</name>
<dbReference type="PANTHER" id="PTHR12277:SF81">
    <property type="entry name" value="PROTEIN ABHD13"/>
    <property type="match status" value="1"/>
</dbReference>